<gene>
    <name evidence="11" type="ORF">VC03_05115</name>
</gene>
<comment type="subcellular location">
    <subcellularLocation>
        <location evidence="1">Cell membrane</location>
        <topology evidence="1">Multi-pass membrane protein</topology>
    </subcellularLocation>
</comment>
<dbReference type="EMBL" id="CP011280">
    <property type="protein sequence ID" value="AKC95859.1"/>
    <property type="molecule type" value="Genomic_DNA"/>
</dbReference>
<keyword evidence="6 9" id="KW-0812">Transmembrane</keyword>
<feature type="transmembrane region" description="Helical" evidence="9">
    <location>
        <begin position="128"/>
        <end position="149"/>
    </location>
</feature>
<dbReference type="RefSeq" id="WP_046328963.1">
    <property type="nucleotide sequence ID" value="NZ_CP011280.1"/>
</dbReference>
<dbReference type="PROSITE" id="PS51103">
    <property type="entry name" value="PTS_EIIC_TYPE_1"/>
    <property type="match status" value="1"/>
</dbReference>
<feature type="transmembrane region" description="Helical" evidence="9">
    <location>
        <begin position="283"/>
        <end position="305"/>
    </location>
</feature>
<evidence type="ECO:0000256" key="7">
    <source>
        <dbReference type="ARBA" id="ARBA00022989"/>
    </source>
</evidence>
<evidence type="ECO:0000259" key="10">
    <source>
        <dbReference type="PROSITE" id="PS51103"/>
    </source>
</evidence>
<evidence type="ECO:0000256" key="6">
    <source>
        <dbReference type="ARBA" id="ARBA00022692"/>
    </source>
</evidence>
<dbReference type="Pfam" id="PF02378">
    <property type="entry name" value="PTS_EIIC"/>
    <property type="match status" value="1"/>
</dbReference>
<keyword evidence="8 9" id="KW-0472">Membrane</keyword>
<organism evidence="11 12">
    <name type="scientific">Sneathia vaginalis</name>
    <dbReference type="NCBI Taxonomy" id="187101"/>
    <lineage>
        <taxon>Bacteria</taxon>
        <taxon>Fusobacteriati</taxon>
        <taxon>Fusobacteriota</taxon>
        <taxon>Fusobacteriia</taxon>
        <taxon>Fusobacteriales</taxon>
        <taxon>Leptotrichiaceae</taxon>
        <taxon>Sneathia</taxon>
    </lineage>
</organism>
<dbReference type="GO" id="GO:0090589">
    <property type="term" value="F:protein-phosphocysteine-trehalose phosphotransferase system transporter activity"/>
    <property type="evidence" value="ECO:0007669"/>
    <property type="project" value="TreeGrafter"/>
</dbReference>
<dbReference type="STRING" id="187101.VC03_05115"/>
<dbReference type="GO" id="GO:0015771">
    <property type="term" value="P:trehalose transport"/>
    <property type="evidence" value="ECO:0007669"/>
    <property type="project" value="TreeGrafter"/>
</dbReference>
<dbReference type="Proteomes" id="UP000033103">
    <property type="component" value="Chromosome"/>
</dbReference>
<feature type="transmembrane region" description="Helical" evidence="9">
    <location>
        <begin position="243"/>
        <end position="262"/>
    </location>
</feature>
<dbReference type="OrthoDB" id="92465at2"/>
<keyword evidence="7 9" id="KW-1133">Transmembrane helix</keyword>
<dbReference type="InterPro" id="IPR013013">
    <property type="entry name" value="PTS_EIIC_1"/>
</dbReference>
<dbReference type="KEGG" id="sns:VC03_05115"/>
<keyword evidence="2" id="KW-0813">Transport</keyword>
<keyword evidence="5" id="KW-0598">Phosphotransferase system</keyword>
<evidence type="ECO:0000256" key="2">
    <source>
        <dbReference type="ARBA" id="ARBA00022448"/>
    </source>
</evidence>
<dbReference type="PANTHER" id="PTHR30175:SF4">
    <property type="entry name" value="PTS SYSTEM TREHALOSE-SPECIFIC EIIBC COMPONENT"/>
    <property type="match status" value="1"/>
</dbReference>
<evidence type="ECO:0000256" key="4">
    <source>
        <dbReference type="ARBA" id="ARBA00022597"/>
    </source>
</evidence>
<dbReference type="PATRIC" id="fig|1069640.6.peg.1011"/>
<dbReference type="PANTHER" id="PTHR30175">
    <property type="entry name" value="PHOSPHOTRANSFERASE SYSTEM TRANSPORT PROTEIN"/>
    <property type="match status" value="1"/>
</dbReference>
<feature type="transmembrane region" description="Helical" evidence="9">
    <location>
        <begin position="72"/>
        <end position="91"/>
    </location>
</feature>
<dbReference type="AlphaFoldDB" id="A0A0E3UU36"/>
<dbReference type="HOGENOM" id="CLU_012312_6_0_0"/>
<evidence type="ECO:0000256" key="5">
    <source>
        <dbReference type="ARBA" id="ARBA00022683"/>
    </source>
</evidence>
<name>A0A0E3UU36_9FUSO</name>
<evidence type="ECO:0000256" key="3">
    <source>
        <dbReference type="ARBA" id="ARBA00022475"/>
    </source>
</evidence>
<evidence type="ECO:0000313" key="11">
    <source>
        <dbReference type="EMBL" id="AKC95859.1"/>
    </source>
</evidence>
<dbReference type="GO" id="GO:0008982">
    <property type="term" value="F:protein-N(PI)-phosphohistidine-sugar phosphotransferase activity"/>
    <property type="evidence" value="ECO:0007669"/>
    <property type="project" value="InterPro"/>
</dbReference>
<feature type="transmembrane region" description="Helical" evidence="9">
    <location>
        <begin position="311"/>
        <end position="329"/>
    </location>
</feature>
<dbReference type="InterPro" id="IPR003352">
    <property type="entry name" value="PTS_EIIC"/>
</dbReference>
<protein>
    <recommendedName>
        <fullName evidence="10">PTS EIIC type-1 domain-containing protein</fullName>
    </recommendedName>
</protein>
<proteinExistence type="predicted"/>
<dbReference type="GO" id="GO:0009401">
    <property type="term" value="P:phosphoenolpyruvate-dependent sugar phosphotransferase system"/>
    <property type="evidence" value="ECO:0007669"/>
    <property type="project" value="UniProtKB-KW"/>
</dbReference>
<keyword evidence="12" id="KW-1185">Reference proteome</keyword>
<sequence length="334" mass="36676">MKKIITKLSDIFIPIIPIFLICGLLGGVAKILLHFPKLVFLHDMFFVVSQAPLMLLPVLLGYSAAKAYGGNVYLGASLGLILVSESCYTTYHVNYTATVLPIIVLCYIQVKIEKFLKKYILGNVGEMVIPLIAIVITSGLTFFLLGPMLYNLGEMLTKFICYIYTRFGYIGSGILGLIYAPLVVTGLHHAFLPIETQLIAEISKTGGTFITPIATMSNVSQAGAVLAIMLTEKDKKEKNVQKVAMFSALMGITEPAMFGVTLKKRKAFYASLIGSMIASIYISYNHILSFTLGISSVLGFIAIPVAKWLEFFIGLLLAFFIPLIITIFLNKNKQ</sequence>
<feature type="transmembrane region" description="Helical" evidence="9">
    <location>
        <begin position="97"/>
        <end position="116"/>
    </location>
</feature>
<evidence type="ECO:0000256" key="9">
    <source>
        <dbReference type="SAM" id="Phobius"/>
    </source>
</evidence>
<keyword evidence="4" id="KW-0762">Sugar transport</keyword>
<accession>A0A0E3UU36</accession>
<evidence type="ECO:0000256" key="8">
    <source>
        <dbReference type="ARBA" id="ARBA00023136"/>
    </source>
</evidence>
<feature type="transmembrane region" description="Helical" evidence="9">
    <location>
        <begin position="169"/>
        <end position="188"/>
    </location>
</feature>
<reference evidence="11 12" key="1">
    <citation type="journal article" date="2012" name="BMC Genomics">
        <title>Genomic sequence analysis and characterization of Sneathia amnii sp. nov.</title>
        <authorList>
            <consortium name="Vaginal Microbiome Consortium (additional members)"/>
            <person name="Harwich M.D.Jr."/>
            <person name="Serrano M.G."/>
            <person name="Fettweis J.M."/>
            <person name="Alves J.M."/>
            <person name="Reimers M.A."/>
            <person name="Buck G.A."/>
            <person name="Jefferson K.K."/>
        </authorList>
    </citation>
    <scope>NUCLEOTIDE SEQUENCE [LARGE SCALE GENOMIC DNA]</scope>
    <source>
        <strain evidence="11 12">SN35</strain>
    </source>
</reference>
<dbReference type="InterPro" id="IPR050558">
    <property type="entry name" value="PTS_Sugar-Specific_Components"/>
</dbReference>
<feature type="transmembrane region" description="Helical" evidence="9">
    <location>
        <begin position="12"/>
        <end position="33"/>
    </location>
</feature>
<feature type="domain" description="PTS EIIC type-1" evidence="10">
    <location>
        <begin position="6"/>
        <end position="334"/>
    </location>
</feature>
<keyword evidence="3" id="KW-1003">Cell membrane</keyword>
<dbReference type="GO" id="GO:0005886">
    <property type="term" value="C:plasma membrane"/>
    <property type="evidence" value="ECO:0007669"/>
    <property type="project" value="UniProtKB-SubCell"/>
</dbReference>
<evidence type="ECO:0000313" key="12">
    <source>
        <dbReference type="Proteomes" id="UP000033103"/>
    </source>
</evidence>
<evidence type="ECO:0000256" key="1">
    <source>
        <dbReference type="ARBA" id="ARBA00004651"/>
    </source>
</evidence>